<feature type="domain" description="Peptidase S8/S53" evidence="8">
    <location>
        <begin position="192"/>
        <end position="443"/>
    </location>
</feature>
<evidence type="ECO:0000256" key="2">
    <source>
        <dbReference type="ARBA" id="ARBA00022670"/>
    </source>
</evidence>
<comment type="caution">
    <text evidence="9">The sequence shown here is derived from an EMBL/GenBank/DDBJ whole genome shotgun (WGS) entry which is preliminary data.</text>
</comment>
<gene>
    <name evidence="9" type="ORF">ACFFV7_50295</name>
</gene>
<dbReference type="PANTHER" id="PTHR43806:SF11">
    <property type="entry name" value="CEREVISIN-RELATED"/>
    <property type="match status" value="1"/>
</dbReference>
<feature type="active site" description="Charge relay system" evidence="5">
    <location>
        <position position="201"/>
    </location>
</feature>
<dbReference type="EMBL" id="JBHMEI010000104">
    <property type="protein sequence ID" value="MFB9209454.1"/>
    <property type="molecule type" value="Genomic_DNA"/>
</dbReference>
<dbReference type="PROSITE" id="PS00136">
    <property type="entry name" value="SUBTILASE_ASP"/>
    <property type="match status" value="1"/>
</dbReference>
<keyword evidence="2 5" id="KW-0645">Protease</keyword>
<evidence type="ECO:0000256" key="4">
    <source>
        <dbReference type="ARBA" id="ARBA00022825"/>
    </source>
</evidence>
<dbReference type="InterPro" id="IPR013783">
    <property type="entry name" value="Ig-like_fold"/>
</dbReference>
<reference evidence="9 10" key="1">
    <citation type="submission" date="2024-09" db="EMBL/GenBank/DDBJ databases">
        <authorList>
            <person name="Sun Q."/>
            <person name="Mori K."/>
        </authorList>
    </citation>
    <scope>NUCLEOTIDE SEQUENCE [LARGE SCALE GENOMIC DNA]</scope>
    <source>
        <strain evidence="9 10">CCM 3426</strain>
    </source>
</reference>
<dbReference type="Proteomes" id="UP001589647">
    <property type="component" value="Unassembled WGS sequence"/>
</dbReference>
<dbReference type="SUPFAM" id="SSF52743">
    <property type="entry name" value="Subtilisin-like"/>
    <property type="match status" value="1"/>
</dbReference>
<dbReference type="PANTHER" id="PTHR43806">
    <property type="entry name" value="PEPTIDASE S8"/>
    <property type="match status" value="1"/>
</dbReference>
<dbReference type="InterPro" id="IPR023827">
    <property type="entry name" value="Peptidase_S8_Asp-AS"/>
</dbReference>
<dbReference type="PROSITE" id="PS00137">
    <property type="entry name" value="SUBTILASE_HIS"/>
    <property type="match status" value="1"/>
</dbReference>
<evidence type="ECO:0000313" key="10">
    <source>
        <dbReference type="Proteomes" id="UP001589647"/>
    </source>
</evidence>
<feature type="active site" description="Charge relay system" evidence="5">
    <location>
        <position position="399"/>
    </location>
</feature>
<evidence type="ECO:0000256" key="7">
    <source>
        <dbReference type="SAM" id="SignalP"/>
    </source>
</evidence>
<evidence type="ECO:0000259" key="8">
    <source>
        <dbReference type="Pfam" id="PF00082"/>
    </source>
</evidence>
<dbReference type="InterPro" id="IPR000209">
    <property type="entry name" value="Peptidase_S8/S53_dom"/>
</dbReference>
<sequence length="1046" mass="108778">MIFRTTAISLTVMLLGATQPSAAAPPPPGGPARTVTLITGDRVTVTADAVRVSPGKGRKNVVFSTRKFGDRLRVVPGDASPLLAGGRLDPRLFDVTTLLEYGPGALPLIVAGPDGARRPGLAAKGMAVTLDLPAVNGAAVRYDAAAGSWADLRNSLSAGTAKVWLDGRATLSLDASVKQIGAPTAWAKGYTGAGVKVAVLDTGIDDTHPDLAGKVVARRNFAGTDTDADVVGHGTHVASTIAGTGERYRGVAPGATLLDAKVCAERWCADSAILAGMQWAAEQGAKVANLSLGSPDSPGLDPLEEAVQTLSERYGILFVVAAGNTGKPGSVSSPSTADAALSVGAVDRSDRAALFSSAGPRPGDSALKPDLTAPGVAITAARGKDSPGDGPYVAMSGTSMATPHVAGSAAILAGLRPDWTPEQLKGALTATARPQPDTGIFTQGAGRVDVARAIGQTVTTSPASVSFGRVAWPHDDDEPVTRKIAYRNDGPEPVTLRLSPRAGASVFTVTPSTLTVPAGGRAEATVTADTRGDAPDGPLGGYLEATAEGGTSVSTPLAVVKEVESYELTLDRTGAAEATTTVYRTDVDRKDLNPVTVPPGGKVTLRLAKGTYVIDSQTVDDQGFTMLVHPGLRLDRDRSVRLDPAEARPVSIAAPDPAARHLLTDVIYSGRTLDGAPYYMSVTATLFDAAPRIRTAQVGSGRYDLLTTVAGNWAVPGPGGDLTGSAEAYRLAWFVRGQVPTGFSRRVGREDLATVRRDYGAPMPDTYAEIASGAWPADRPYFNIVFSTDFRPPFRHTEYVNTDGGIRWKNGYMEMGPTWGGFLDSAATRYEAGRAYDEIWNRGVFGPAPIDEEDTPLISREGDVISAFPLLYADGAGHPGLSEVSRARIALYRDGELVAEEPYMGAKFGVPAGEAAYRLEVEAERGSRPISTRTAVTWTFRSAGGRDGALPLPVVAFSPALDPAGTAPAGRAFAVPVVVRGPAGTVRKPSVDVSYDDGRTWQPAPVTGGAVRLRHPAAAGFVSLRARATGGGGTVEQTIIRAYRIA</sequence>
<proteinExistence type="inferred from homology"/>
<dbReference type="Gene3D" id="2.60.40.10">
    <property type="entry name" value="Immunoglobulins"/>
    <property type="match status" value="1"/>
</dbReference>
<keyword evidence="10" id="KW-1185">Reference proteome</keyword>
<dbReference type="InterPro" id="IPR036852">
    <property type="entry name" value="Peptidase_S8/S53_dom_sf"/>
</dbReference>
<dbReference type="InterPro" id="IPR050131">
    <property type="entry name" value="Peptidase_S8_subtilisin-like"/>
</dbReference>
<keyword evidence="3 5" id="KW-0378">Hydrolase</keyword>
<protein>
    <submittedName>
        <fullName evidence="9">S8 family serine peptidase</fullName>
    </submittedName>
</protein>
<keyword evidence="4 5" id="KW-0720">Serine protease</keyword>
<evidence type="ECO:0000256" key="3">
    <source>
        <dbReference type="ARBA" id="ARBA00022801"/>
    </source>
</evidence>
<evidence type="ECO:0000256" key="1">
    <source>
        <dbReference type="ARBA" id="ARBA00011073"/>
    </source>
</evidence>
<feature type="active site" description="Charge relay system" evidence="5">
    <location>
        <position position="233"/>
    </location>
</feature>
<comment type="similarity">
    <text evidence="1 5 6">Belongs to the peptidase S8 family.</text>
</comment>
<dbReference type="InterPro" id="IPR015500">
    <property type="entry name" value="Peptidase_S8_subtilisin-rel"/>
</dbReference>
<evidence type="ECO:0000313" key="9">
    <source>
        <dbReference type="EMBL" id="MFB9209454.1"/>
    </source>
</evidence>
<dbReference type="Pfam" id="PF00082">
    <property type="entry name" value="Peptidase_S8"/>
    <property type="match status" value="1"/>
</dbReference>
<dbReference type="PRINTS" id="PR00723">
    <property type="entry name" value="SUBTILISIN"/>
</dbReference>
<dbReference type="PROSITE" id="PS00138">
    <property type="entry name" value="SUBTILASE_SER"/>
    <property type="match status" value="1"/>
</dbReference>
<accession>A0ABV5IY26</accession>
<evidence type="ECO:0000256" key="6">
    <source>
        <dbReference type="RuleBase" id="RU003355"/>
    </source>
</evidence>
<organism evidence="9 10">
    <name type="scientific">Nonomuraea spiralis</name>
    <dbReference type="NCBI Taxonomy" id="46182"/>
    <lineage>
        <taxon>Bacteria</taxon>
        <taxon>Bacillati</taxon>
        <taxon>Actinomycetota</taxon>
        <taxon>Actinomycetes</taxon>
        <taxon>Streptosporangiales</taxon>
        <taxon>Streptosporangiaceae</taxon>
        <taxon>Nonomuraea</taxon>
    </lineage>
</organism>
<dbReference type="RefSeq" id="WP_229824083.1">
    <property type="nucleotide sequence ID" value="NZ_BMRC01000006.1"/>
</dbReference>
<feature type="chain" id="PRO_5047498733" evidence="7">
    <location>
        <begin position="24"/>
        <end position="1046"/>
    </location>
</feature>
<feature type="signal peptide" evidence="7">
    <location>
        <begin position="1"/>
        <end position="23"/>
    </location>
</feature>
<name>A0ABV5IY26_9ACTN</name>
<dbReference type="Gene3D" id="3.40.50.200">
    <property type="entry name" value="Peptidase S8/S53 domain"/>
    <property type="match status" value="1"/>
</dbReference>
<dbReference type="InterPro" id="IPR023828">
    <property type="entry name" value="Peptidase_S8_Ser-AS"/>
</dbReference>
<dbReference type="InterPro" id="IPR022398">
    <property type="entry name" value="Peptidase_S8_His-AS"/>
</dbReference>
<dbReference type="PROSITE" id="PS51892">
    <property type="entry name" value="SUBTILASE"/>
    <property type="match status" value="1"/>
</dbReference>
<keyword evidence="7" id="KW-0732">Signal</keyword>
<evidence type="ECO:0000256" key="5">
    <source>
        <dbReference type="PROSITE-ProRule" id="PRU01240"/>
    </source>
</evidence>